<comment type="caution">
    <text evidence="3">The sequence shown here is derived from an EMBL/GenBank/DDBJ whole genome shotgun (WGS) entry which is preliminary data.</text>
</comment>
<feature type="transmembrane region" description="Helical" evidence="2">
    <location>
        <begin position="12"/>
        <end position="33"/>
    </location>
</feature>
<evidence type="ECO:0000256" key="1">
    <source>
        <dbReference type="SAM" id="MobiDB-lite"/>
    </source>
</evidence>
<keyword evidence="4" id="KW-1185">Reference proteome</keyword>
<dbReference type="AlphaFoldDB" id="A0AAV2PW01"/>
<feature type="compositionally biased region" description="Basic and acidic residues" evidence="1">
    <location>
        <begin position="136"/>
        <end position="149"/>
    </location>
</feature>
<keyword evidence="2" id="KW-1133">Transmembrane helix</keyword>
<evidence type="ECO:0000313" key="3">
    <source>
        <dbReference type="EMBL" id="CAL4065193.1"/>
    </source>
</evidence>
<evidence type="ECO:0000313" key="4">
    <source>
        <dbReference type="Proteomes" id="UP001497623"/>
    </source>
</evidence>
<feature type="region of interest" description="Disordered" evidence="1">
    <location>
        <begin position="136"/>
        <end position="158"/>
    </location>
</feature>
<feature type="transmembrane region" description="Helical" evidence="2">
    <location>
        <begin position="97"/>
        <end position="114"/>
    </location>
</feature>
<proteinExistence type="predicted"/>
<accession>A0AAV2PW01</accession>
<keyword evidence="2" id="KW-0472">Membrane</keyword>
<gene>
    <name evidence="3" type="ORF">MNOR_LOCUS4651</name>
</gene>
<name>A0AAV2PW01_MEGNR</name>
<keyword evidence="2" id="KW-0812">Transmembrane</keyword>
<sequence length="244" mass="28095">MPHLEGPYVTSSNFQALFAIVGVLIGVFMLVMPAPYTNAMMKLTGGVLILACIREIFTFKENLVYYPWIRLPYYVHTVINLLVFIIMFVLACVHSDLFVVFCEILALVLQVYFFENTMRTYKEIRSDPYCNVMKENTESKSRRTSKSADIHTQNAHTEESCTTNTLPSSICMDEPIAEEKEVNDISMEDIEMEVIRYFPSRDQEKTEVSMSPKNVCCSEIKEISSVDAEIKVKYTQCDLFPWLH</sequence>
<organism evidence="3 4">
    <name type="scientific">Meganyctiphanes norvegica</name>
    <name type="common">Northern krill</name>
    <name type="synonym">Thysanopoda norvegica</name>
    <dbReference type="NCBI Taxonomy" id="48144"/>
    <lineage>
        <taxon>Eukaryota</taxon>
        <taxon>Metazoa</taxon>
        <taxon>Ecdysozoa</taxon>
        <taxon>Arthropoda</taxon>
        <taxon>Crustacea</taxon>
        <taxon>Multicrustacea</taxon>
        <taxon>Malacostraca</taxon>
        <taxon>Eumalacostraca</taxon>
        <taxon>Eucarida</taxon>
        <taxon>Euphausiacea</taxon>
        <taxon>Euphausiidae</taxon>
        <taxon>Meganyctiphanes</taxon>
    </lineage>
</organism>
<reference evidence="3 4" key="1">
    <citation type="submission" date="2024-05" db="EMBL/GenBank/DDBJ databases">
        <authorList>
            <person name="Wallberg A."/>
        </authorList>
    </citation>
    <scope>NUCLEOTIDE SEQUENCE [LARGE SCALE GENOMIC DNA]</scope>
</reference>
<dbReference type="Proteomes" id="UP001497623">
    <property type="component" value="Unassembled WGS sequence"/>
</dbReference>
<feature type="transmembrane region" description="Helical" evidence="2">
    <location>
        <begin position="71"/>
        <end position="91"/>
    </location>
</feature>
<dbReference type="EMBL" id="CAXKWB010001718">
    <property type="protein sequence ID" value="CAL4065193.1"/>
    <property type="molecule type" value="Genomic_DNA"/>
</dbReference>
<protein>
    <submittedName>
        <fullName evidence="3">Uncharacterized protein</fullName>
    </submittedName>
</protein>
<evidence type="ECO:0000256" key="2">
    <source>
        <dbReference type="SAM" id="Phobius"/>
    </source>
</evidence>